<evidence type="ECO:0000313" key="3">
    <source>
        <dbReference type="EMBL" id="ABD69646.1"/>
    </source>
</evidence>
<organism evidence="3 4">
    <name type="scientific">Albidiferax ferrireducens (strain ATCC BAA-621 / DSM 15236 / T118)</name>
    <name type="common">Rhodoferax ferrireducens</name>
    <dbReference type="NCBI Taxonomy" id="338969"/>
    <lineage>
        <taxon>Bacteria</taxon>
        <taxon>Pseudomonadati</taxon>
        <taxon>Pseudomonadota</taxon>
        <taxon>Betaproteobacteria</taxon>
        <taxon>Burkholderiales</taxon>
        <taxon>Comamonadaceae</taxon>
        <taxon>Rhodoferax</taxon>
    </lineage>
</organism>
<feature type="chain" id="PRO_5004200961" evidence="2">
    <location>
        <begin position="37"/>
        <end position="183"/>
    </location>
</feature>
<dbReference type="GO" id="GO:0015628">
    <property type="term" value="P:protein secretion by the type II secretion system"/>
    <property type="evidence" value="ECO:0007669"/>
    <property type="project" value="TreeGrafter"/>
</dbReference>
<dbReference type="eggNOG" id="COG1555">
    <property type="taxonomic scope" value="Bacteria"/>
</dbReference>
<dbReference type="EMBL" id="CP000267">
    <property type="protein sequence ID" value="ABD69646.1"/>
    <property type="molecule type" value="Genomic_DNA"/>
</dbReference>
<dbReference type="Pfam" id="PF12836">
    <property type="entry name" value="HHH_3"/>
    <property type="match status" value="1"/>
</dbReference>
<keyword evidence="2" id="KW-0732">Signal</keyword>
<evidence type="ECO:0000256" key="2">
    <source>
        <dbReference type="SAM" id="SignalP"/>
    </source>
</evidence>
<proteinExistence type="predicted"/>
<dbReference type="SUPFAM" id="SSF160975">
    <property type="entry name" value="AF1531-like"/>
    <property type="match status" value="1"/>
</dbReference>
<dbReference type="PANTHER" id="PTHR21180">
    <property type="entry name" value="ENDONUCLEASE/EXONUCLEASE/PHOSPHATASE FAMILY DOMAIN-CONTAINING PROTEIN 1"/>
    <property type="match status" value="1"/>
</dbReference>
<evidence type="ECO:0000256" key="1">
    <source>
        <dbReference type="SAM" id="MobiDB-lite"/>
    </source>
</evidence>
<feature type="signal peptide" evidence="2">
    <location>
        <begin position="1"/>
        <end position="36"/>
    </location>
</feature>
<keyword evidence="4" id="KW-1185">Reference proteome</keyword>
<dbReference type="InterPro" id="IPR051675">
    <property type="entry name" value="Endo/Exo/Phosphatase_dom_1"/>
</dbReference>
<dbReference type="STRING" id="338969.Rfer_1920"/>
<accession>Q21X57</accession>
<dbReference type="PANTHER" id="PTHR21180:SF32">
    <property type="entry name" value="ENDONUCLEASE_EXONUCLEASE_PHOSPHATASE FAMILY DOMAIN-CONTAINING PROTEIN 1"/>
    <property type="match status" value="1"/>
</dbReference>
<dbReference type="HOGENOM" id="CLU_052011_4_1_4"/>
<evidence type="ECO:0000313" key="4">
    <source>
        <dbReference type="Proteomes" id="UP000008332"/>
    </source>
</evidence>
<name>Q21X57_ALBFT</name>
<dbReference type="GO" id="GO:0015627">
    <property type="term" value="C:type II protein secretion system complex"/>
    <property type="evidence" value="ECO:0007669"/>
    <property type="project" value="TreeGrafter"/>
</dbReference>
<dbReference type="AlphaFoldDB" id="Q21X57"/>
<protein>
    <submittedName>
        <fullName evidence="3">Uncharacterized protein</fullName>
    </submittedName>
</protein>
<feature type="compositionally biased region" description="Low complexity" evidence="1">
    <location>
        <begin position="165"/>
        <end position="183"/>
    </location>
</feature>
<gene>
    <name evidence="3" type="ordered locus">Rfer_1920</name>
</gene>
<dbReference type="Proteomes" id="UP000008332">
    <property type="component" value="Chromosome"/>
</dbReference>
<dbReference type="KEGG" id="rfr:Rfer_1920"/>
<dbReference type="Gene3D" id="1.10.150.320">
    <property type="entry name" value="Photosystem II 12 kDa extrinsic protein"/>
    <property type="match status" value="1"/>
</dbReference>
<feature type="region of interest" description="Disordered" evidence="1">
    <location>
        <begin position="157"/>
        <end position="183"/>
    </location>
</feature>
<sequence>MHDEPLIQFNPNFEEFFMFKKLLAFFAAMFLVAAFAAVDVNKATEAELDGIKGIGPVTTKLIISERKKGEFKSWDDFVTRVKGVGDKNAAKFSAEGLTVSGATYQGPSAAPAKKANKPLTEKAKDAAVTTKDAVKGAAISTKDAVKGAAVGTKDAVKETAKDVKTAVTPKADAAKPAASAAKK</sequence>
<reference evidence="4" key="1">
    <citation type="submission" date="2006-02" db="EMBL/GenBank/DDBJ databases">
        <title>Complete sequence of chromosome of Rhodoferax ferrireducens DSM 15236.</title>
        <authorList>
            <person name="Copeland A."/>
            <person name="Lucas S."/>
            <person name="Lapidus A."/>
            <person name="Barry K."/>
            <person name="Detter J.C."/>
            <person name="Glavina del Rio T."/>
            <person name="Hammon N."/>
            <person name="Israni S."/>
            <person name="Pitluck S."/>
            <person name="Brettin T."/>
            <person name="Bruce D."/>
            <person name="Han C."/>
            <person name="Tapia R."/>
            <person name="Gilna P."/>
            <person name="Kiss H."/>
            <person name="Schmutz J."/>
            <person name="Larimer F."/>
            <person name="Land M."/>
            <person name="Kyrpides N."/>
            <person name="Ivanova N."/>
            <person name="Richardson P."/>
        </authorList>
    </citation>
    <scope>NUCLEOTIDE SEQUENCE [LARGE SCALE GENOMIC DNA]</scope>
    <source>
        <strain evidence="4">ATCC BAA-621 / DSM 15236 / T118</strain>
    </source>
</reference>